<evidence type="ECO:0000256" key="15">
    <source>
        <dbReference type="ARBA" id="ARBA00048741"/>
    </source>
</evidence>
<evidence type="ECO:0000256" key="8">
    <source>
        <dbReference type="ARBA" id="ARBA00022741"/>
    </source>
</evidence>
<evidence type="ECO:0000313" key="20">
    <source>
        <dbReference type="Proteomes" id="UP000310200"/>
    </source>
</evidence>
<dbReference type="PANTHER" id="PTHR11772">
    <property type="entry name" value="ASPARAGINE SYNTHETASE"/>
    <property type="match status" value="1"/>
</dbReference>
<comment type="catalytic activity">
    <reaction evidence="15">
        <text>L-aspartate + L-glutamine + ATP + H2O = L-asparagine + L-glutamate + AMP + diphosphate + H(+)</text>
        <dbReference type="Rhea" id="RHEA:12228"/>
        <dbReference type="ChEBI" id="CHEBI:15377"/>
        <dbReference type="ChEBI" id="CHEBI:15378"/>
        <dbReference type="ChEBI" id="CHEBI:29985"/>
        <dbReference type="ChEBI" id="CHEBI:29991"/>
        <dbReference type="ChEBI" id="CHEBI:30616"/>
        <dbReference type="ChEBI" id="CHEBI:33019"/>
        <dbReference type="ChEBI" id="CHEBI:58048"/>
        <dbReference type="ChEBI" id="CHEBI:58359"/>
        <dbReference type="ChEBI" id="CHEBI:456215"/>
        <dbReference type="EC" id="6.3.5.4"/>
    </reaction>
</comment>
<dbReference type="GO" id="GO:0005524">
    <property type="term" value="F:ATP binding"/>
    <property type="evidence" value="ECO:0007669"/>
    <property type="project" value="UniProtKB-KW"/>
</dbReference>
<feature type="domain" description="Glutamine amidotransferase type-2" evidence="18">
    <location>
        <begin position="35"/>
        <end position="225"/>
    </location>
</feature>
<dbReference type="UniPathway" id="UPA00134">
    <property type="reaction ID" value="UER00195"/>
</dbReference>
<evidence type="ECO:0000256" key="1">
    <source>
        <dbReference type="ARBA" id="ARBA00005187"/>
    </source>
</evidence>
<dbReference type="EC" id="6.3.5.4" evidence="3"/>
<evidence type="ECO:0000256" key="13">
    <source>
        <dbReference type="ARBA" id="ARBA00022962"/>
    </source>
</evidence>
<dbReference type="EMBL" id="QBLH01002887">
    <property type="protein sequence ID" value="TGZ46397.1"/>
    <property type="molecule type" value="Genomic_DNA"/>
</dbReference>
<dbReference type="GO" id="GO:0000175">
    <property type="term" value="F:3'-5'-RNA exonuclease activity"/>
    <property type="evidence" value="ECO:0007669"/>
    <property type="project" value="InterPro"/>
</dbReference>
<comment type="pathway">
    <text evidence="1">Amino-acid biosynthesis; L-asparagine biosynthesis; L-asparagine from L-aspartate (L-Gln route): step 1/1.</text>
</comment>
<evidence type="ECO:0000256" key="2">
    <source>
        <dbReference type="ARBA" id="ARBA00009921"/>
    </source>
</evidence>
<keyword evidence="5" id="KW-0436">Ligase</keyword>
<dbReference type="InterPro" id="IPR022894">
    <property type="entry name" value="Oligoribonuclease"/>
</dbReference>
<dbReference type="InterPro" id="IPR012337">
    <property type="entry name" value="RNaseH-like_sf"/>
</dbReference>
<dbReference type="Gene3D" id="3.30.420.10">
    <property type="entry name" value="Ribonuclease H-like superfamily/Ribonuclease H"/>
    <property type="match status" value="1"/>
</dbReference>
<dbReference type="Pfam" id="PF00929">
    <property type="entry name" value="RNase_T"/>
    <property type="match status" value="1"/>
</dbReference>
<organism evidence="19 20">
    <name type="scientific">Temnothorax longispinosus</name>
    <dbReference type="NCBI Taxonomy" id="300112"/>
    <lineage>
        <taxon>Eukaryota</taxon>
        <taxon>Metazoa</taxon>
        <taxon>Ecdysozoa</taxon>
        <taxon>Arthropoda</taxon>
        <taxon>Hexapoda</taxon>
        <taxon>Insecta</taxon>
        <taxon>Pterygota</taxon>
        <taxon>Neoptera</taxon>
        <taxon>Endopterygota</taxon>
        <taxon>Hymenoptera</taxon>
        <taxon>Apocrita</taxon>
        <taxon>Aculeata</taxon>
        <taxon>Formicoidea</taxon>
        <taxon>Formicidae</taxon>
        <taxon>Myrmicinae</taxon>
        <taxon>Temnothorax</taxon>
    </lineage>
</organism>
<evidence type="ECO:0000256" key="16">
    <source>
        <dbReference type="ARBA" id="ARBA00072681"/>
    </source>
</evidence>
<reference evidence="19 20" key="1">
    <citation type="journal article" date="2019" name="Philos. Trans. R. Soc. Lond., B, Biol. Sci.">
        <title>Ant behaviour and brain gene expression of defending hosts depend on the ecological success of the intruding social parasite.</title>
        <authorList>
            <person name="Kaur R."/>
            <person name="Stoldt M."/>
            <person name="Jongepier E."/>
            <person name="Feldmeyer B."/>
            <person name="Menzel F."/>
            <person name="Bornberg-Bauer E."/>
            <person name="Foitzik S."/>
        </authorList>
    </citation>
    <scope>NUCLEOTIDE SEQUENCE [LARGE SCALE GENOMIC DNA]</scope>
    <source>
        <tissue evidence="19">Whole body</tissue>
    </source>
</reference>
<keyword evidence="9" id="KW-0378">Hydrolase</keyword>
<accession>A0A4S2KF30</accession>
<dbReference type="CDD" id="cd01991">
    <property type="entry name" value="Asn_synthase_B_C"/>
    <property type="match status" value="1"/>
</dbReference>
<evidence type="ECO:0000259" key="18">
    <source>
        <dbReference type="PROSITE" id="PS51278"/>
    </source>
</evidence>
<dbReference type="PROSITE" id="PS51278">
    <property type="entry name" value="GATASE_TYPE_2"/>
    <property type="match status" value="1"/>
</dbReference>
<dbReference type="GO" id="GO:0051321">
    <property type="term" value="P:meiotic cell cycle"/>
    <property type="evidence" value="ECO:0007669"/>
    <property type="project" value="InterPro"/>
</dbReference>
<dbReference type="Gene3D" id="3.40.50.620">
    <property type="entry name" value="HUPs"/>
    <property type="match status" value="1"/>
</dbReference>
<dbReference type="CDD" id="cd06135">
    <property type="entry name" value="Orn"/>
    <property type="match status" value="1"/>
</dbReference>
<dbReference type="InterPro" id="IPR033738">
    <property type="entry name" value="AsnB_N"/>
</dbReference>
<evidence type="ECO:0000256" key="10">
    <source>
        <dbReference type="ARBA" id="ARBA00022839"/>
    </source>
</evidence>
<dbReference type="SUPFAM" id="SSF56235">
    <property type="entry name" value="N-terminal nucleophile aminohydrolases (Ntn hydrolases)"/>
    <property type="match status" value="1"/>
</dbReference>
<dbReference type="GO" id="GO:0070981">
    <property type="term" value="P:L-asparagine biosynthetic process"/>
    <property type="evidence" value="ECO:0007669"/>
    <property type="project" value="UniProtKB-UniPathway"/>
</dbReference>
<dbReference type="FunFam" id="3.30.420.10:FF:000003">
    <property type="entry name" value="Oligoribonuclease"/>
    <property type="match status" value="1"/>
</dbReference>
<name>A0A4S2KF30_9HYME</name>
<dbReference type="InterPro" id="IPR014729">
    <property type="entry name" value="Rossmann-like_a/b/a_fold"/>
</dbReference>
<comment type="similarity">
    <text evidence="2">Belongs to the oligoribonuclease family.</text>
</comment>
<dbReference type="Pfam" id="PF15189">
    <property type="entry name" value="MEIOC"/>
    <property type="match status" value="1"/>
</dbReference>
<dbReference type="SUPFAM" id="SSF53098">
    <property type="entry name" value="Ribonuclease H-like"/>
    <property type="match status" value="1"/>
</dbReference>
<evidence type="ECO:0000313" key="19">
    <source>
        <dbReference type="EMBL" id="TGZ46397.1"/>
    </source>
</evidence>
<dbReference type="InterPro" id="IPR017932">
    <property type="entry name" value="GATase_2_dom"/>
</dbReference>
<evidence type="ECO:0000256" key="5">
    <source>
        <dbReference type="ARBA" id="ARBA00022598"/>
    </source>
</evidence>
<dbReference type="STRING" id="300112.A0A4S2KF30"/>
<dbReference type="Gene3D" id="3.60.20.10">
    <property type="entry name" value="Glutamine Phosphoribosylpyrophosphate, subunit 1, domain 1"/>
    <property type="match status" value="1"/>
</dbReference>
<feature type="region of interest" description="Disordered" evidence="17">
    <location>
        <begin position="1652"/>
        <end position="1672"/>
    </location>
</feature>
<evidence type="ECO:0000256" key="17">
    <source>
        <dbReference type="SAM" id="MobiDB-lite"/>
    </source>
</evidence>
<dbReference type="SUPFAM" id="SSF52402">
    <property type="entry name" value="Adenine nucleotide alpha hydrolases-like"/>
    <property type="match status" value="1"/>
</dbReference>
<dbReference type="Pfam" id="PF00733">
    <property type="entry name" value="Asn_synthase"/>
    <property type="match status" value="1"/>
</dbReference>
<keyword evidence="6" id="KW-0028">Amino-acid biosynthesis</keyword>
<keyword evidence="8" id="KW-0547">Nucleotide-binding</keyword>
<gene>
    <name evidence="19" type="ORF">DBV15_03669</name>
</gene>
<evidence type="ECO:0000256" key="12">
    <source>
        <dbReference type="ARBA" id="ARBA00022888"/>
    </source>
</evidence>
<dbReference type="InterPro" id="IPR013520">
    <property type="entry name" value="Ribonucl_H"/>
</dbReference>
<dbReference type="NCBIfam" id="TIGR01536">
    <property type="entry name" value="asn_synth_AEB"/>
    <property type="match status" value="1"/>
</dbReference>
<dbReference type="FunFam" id="3.40.50.620:FF:000090">
    <property type="entry name" value="asparagine synthetase [glutamine-hydrolyzing]"/>
    <property type="match status" value="1"/>
</dbReference>
<dbReference type="GO" id="GO:0005829">
    <property type="term" value="C:cytosol"/>
    <property type="evidence" value="ECO:0007669"/>
    <property type="project" value="TreeGrafter"/>
</dbReference>
<feature type="compositionally biased region" description="Basic and acidic residues" evidence="17">
    <location>
        <begin position="1652"/>
        <end position="1665"/>
    </location>
</feature>
<dbReference type="InterPro" id="IPR006426">
    <property type="entry name" value="Asn_synth_AEB"/>
</dbReference>
<keyword evidence="13" id="KW-0315">Glutamine amidotransferase</keyword>
<sequence>MMLSDRISLATRGRIVCARGIEGSRRWQPLYGKMCGIWALFGLDKQPLTCICENFNKISHRGPEAFKIEFDNRVKNGYLGFHRLAIVDSLYGMQPMRILKHPHLFLLCNGEIYNWDNLRKQHDFEYATKCDVEVIMHMYNYAGANNVAQSLDGVFAFCLMDVLNRRILIARDPYGVRPLFRLRSENGQLAICSESKGLMAISKHISGNWTLEPFPPGHYEIYEILDDGRTKLLKSCRYHKPGGKPSFRSYIPWDALNPKDVPDNIRKLLSGAVEKRLMTDRQIGCLLSGGLDSSLIAALLVKLAKENKLPYQIQSFAIGMGDSPDIIAARQVARHIGTKHHEVIFTQQDVIDILNDVIYSLETYDITTIRASIGMYLLSKYIKQNTETTVIFSGEGADELAQGYIYFRDAPNARDAHNESLRLLHDIYLYDGLRADRTTSAFSLELRVPFLDLQFTNYYLSLSPESRQPQGGIEKHLLRSAFDGTGLLPDNILWRHKEAFSDGVASIKKSLFQVIQEIVEDRVSNEDLENAGTKYPHCTPKTKEAYYYRRVFESHYEGQAENFTPYFWMPRWVKNITDPSARFIKHYAAKEENWLKTYLYRGARRCLNDYATSTPVETRNEVKNERHIVWLDMEMTGLEVETCHILEIACFVTDEQLKLASDYLNIVINQPDKVLENMSDWCKLQHRKTGLINECRTSKTTLEEAQRRTLSFLENHVPKGVCPLAGNSVYMDSIFLKKYMPLVYNHLHYRIIDISTIKELARRWQPNISKAAPRKQHSHRALDDIKDSLNELHYYRKNLFWCWVTVVTTAANFFLPMALSEVHNLAAIIGSNAFAVGKNNETERGVNMLEVPRKVYSRDVHGLEYNHWGYDLTGCGTKRNMNVEDEDSQDLNNPMVNDLVSKILDEDSITIDTCHNSYNSGGAHYQTDYANSVRSNQVADSLDAYLTDVDHLVARYPLSSKLHNIYNNAKSEYHHSNNLCNDLKTLNLGTCMRQSVEQGNACGSDIAPSPYSSDPRSHVVHANDAGMYTSGGGGNMPLCNDLLTTTSGAASYGKQSGNWTEPLLTPSMGCRAELTGNYSRISNCAKPDLNFNVTALTLALDSPNPVPIGELEYHSSMRQNVSSNSYGGNTMVNMHDMYGVTGNPSQGPGYRPNSAMTDLSVDSGFLSNSPLQHFSPADTALHTCFGSGMQRNGMGDFKDVRDTARLNMTSISIPNEQIQFLQSQARSYKLDQAVDQDYKNLIDYYPSGTNNFVASSANNLDTNENVCFPSDCRMDNSLLKMINPKSKSIETKTYSPIGFPKNLSSRNMYQPIAKYGCHNYQQYTANSGDALKILQQNSTFYHNDLKQPKVNAYKLDGFDLGKEIAFPSGSHLTDRITGSTLDKDAFNHILKQRHHISKMQSIPAGIPPPDIIFNSGMISGTNTVRSGAFPSVMPVPVPVPVHPVPRLFSALYGGNLSFRNGSGAARKTGPSSILHFNLEQTYEQFKQLEKERKKCEAGLAAHFPGKRVTSANNIPIPRLQGNPSRVDRLIIDYLREHARVITLIAKMERLRGTTMNQRVHKAMEYWLEAIKYVQECRKQEIANAIKRQKENPHCILAYDDNDILTLAGSVHELTKASRYARTGMYNALQATLLYDLDIEKKVVEASKDPVLDAKAHSESQTKDGTNDYTSNT</sequence>
<evidence type="ECO:0000256" key="14">
    <source>
        <dbReference type="ARBA" id="ARBA00030234"/>
    </source>
</evidence>
<dbReference type="GO" id="GO:0004066">
    <property type="term" value="F:asparagine synthase (glutamine-hydrolyzing) activity"/>
    <property type="evidence" value="ECO:0007669"/>
    <property type="project" value="UniProtKB-EC"/>
</dbReference>
<keyword evidence="11" id="KW-0067">ATP-binding</keyword>
<evidence type="ECO:0000256" key="3">
    <source>
        <dbReference type="ARBA" id="ARBA00012737"/>
    </source>
</evidence>
<dbReference type="SMART" id="SM00479">
    <property type="entry name" value="EXOIII"/>
    <property type="match status" value="1"/>
</dbReference>
<evidence type="ECO:0000256" key="7">
    <source>
        <dbReference type="ARBA" id="ARBA00022722"/>
    </source>
</evidence>
<dbReference type="Pfam" id="PF13537">
    <property type="entry name" value="GATase_7"/>
    <property type="match status" value="1"/>
</dbReference>
<dbReference type="PANTHER" id="PTHR11772:SF23">
    <property type="entry name" value="ASPARAGINE SYNTHETASE [GLUTAMINE-HYDROLYZING]"/>
    <property type="match status" value="1"/>
</dbReference>
<comment type="caution">
    <text evidence="19">The sequence shown here is derived from an EMBL/GenBank/DDBJ whole genome shotgun (WGS) entry which is preliminary data.</text>
</comment>
<evidence type="ECO:0000256" key="4">
    <source>
        <dbReference type="ARBA" id="ARBA00021389"/>
    </source>
</evidence>
<keyword evidence="12" id="KW-0061">Asparagine biosynthesis</keyword>
<proteinExistence type="inferred from homology"/>
<protein>
    <recommendedName>
        <fullName evidence="4">Asparagine synthetase [glutamine-hydrolyzing]</fullName>
        <ecNumber evidence="3">6.3.5.4</ecNumber>
    </recommendedName>
    <alternativeName>
        <fullName evidence="14">Glutamine-dependent asparagine synthetase</fullName>
    </alternativeName>
    <alternativeName>
        <fullName evidence="16">Probable oligoribonuclease</fullName>
    </alternativeName>
</protein>
<keyword evidence="7" id="KW-0540">Nuclease</keyword>
<dbReference type="InterPro" id="IPR027963">
    <property type="entry name" value="MEIOC"/>
</dbReference>
<dbReference type="InterPro" id="IPR036397">
    <property type="entry name" value="RNaseH_sf"/>
</dbReference>
<keyword evidence="20" id="KW-1185">Reference proteome</keyword>
<dbReference type="InterPro" id="IPR029055">
    <property type="entry name" value="Ntn_hydrolases_N"/>
</dbReference>
<dbReference type="GO" id="GO:0003676">
    <property type="term" value="F:nucleic acid binding"/>
    <property type="evidence" value="ECO:0007669"/>
    <property type="project" value="InterPro"/>
</dbReference>
<evidence type="ECO:0000256" key="11">
    <source>
        <dbReference type="ARBA" id="ARBA00022840"/>
    </source>
</evidence>
<keyword evidence="10" id="KW-0269">Exonuclease</keyword>
<evidence type="ECO:0000256" key="9">
    <source>
        <dbReference type="ARBA" id="ARBA00022801"/>
    </source>
</evidence>
<dbReference type="NCBIfam" id="NF003765">
    <property type="entry name" value="PRK05359.1"/>
    <property type="match status" value="1"/>
</dbReference>
<evidence type="ECO:0000256" key="6">
    <source>
        <dbReference type="ARBA" id="ARBA00022605"/>
    </source>
</evidence>
<dbReference type="CDD" id="cd00712">
    <property type="entry name" value="AsnB"/>
    <property type="match status" value="1"/>
</dbReference>
<dbReference type="InterPro" id="IPR050795">
    <property type="entry name" value="Asn_Synthetase"/>
</dbReference>
<dbReference type="Proteomes" id="UP000310200">
    <property type="component" value="Unassembled WGS sequence"/>
</dbReference>
<dbReference type="InterPro" id="IPR001962">
    <property type="entry name" value="Asn_synthase"/>
</dbReference>